<dbReference type="Gene3D" id="2.30.110.10">
    <property type="entry name" value="Electron Transport, Fmn-binding Protein, Chain A"/>
    <property type="match status" value="1"/>
</dbReference>
<comment type="caution">
    <text evidence="2">The sequence shown here is derived from an EMBL/GenBank/DDBJ whole genome shotgun (WGS) entry which is preliminary data.</text>
</comment>
<dbReference type="AlphaFoldDB" id="A0ABD5Z9S1"/>
<reference evidence="2" key="3">
    <citation type="submission" date="2024-09" db="EMBL/GenBank/DDBJ databases">
        <authorList>
            <person name="Sun Q."/>
        </authorList>
    </citation>
    <scope>NUCLEOTIDE SEQUENCE</scope>
    <source>
        <strain evidence="2">NBRC 114356</strain>
    </source>
</reference>
<dbReference type="InterPro" id="IPR012349">
    <property type="entry name" value="Split_barrel_FMN-bd"/>
</dbReference>
<gene>
    <name evidence="1" type="ORF">ACFQJ9_20560</name>
    <name evidence="2" type="ORF">ACFQJ9_20775</name>
</gene>
<reference evidence="2" key="1">
    <citation type="journal article" date="2014" name="Int. J. Syst. Evol. Microbiol.">
        <title>Complete genome sequence of Corynebacterium casei LMG S-19264T (=DSM 44701T), isolated from a smear-ripened cheese.</title>
        <authorList>
            <consortium name="US DOE Joint Genome Institute (JGI-PGF)"/>
            <person name="Walter F."/>
            <person name="Albersmeier A."/>
            <person name="Kalinowski J."/>
            <person name="Ruckert C."/>
        </authorList>
    </citation>
    <scope>NUCLEOTIDE SEQUENCE [LARGE SCALE GENOMIC DNA]</scope>
    <source>
        <strain evidence="2">NBRC 114356</strain>
    </source>
</reference>
<dbReference type="RefSeq" id="WP_279528505.1">
    <property type="nucleotide sequence ID" value="NZ_CP122312.1"/>
</dbReference>
<proteinExistence type="predicted"/>
<dbReference type="EMBL" id="JBHTAR010000011">
    <property type="protein sequence ID" value="MFC7201769.1"/>
    <property type="molecule type" value="Genomic_DNA"/>
</dbReference>
<evidence type="ECO:0000313" key="1">
    <source>
        <dbReference type="EMBL" id="MFC7201769.1"/>
    </source>
</evidence>
<evidence type="ECO:0000313" key="2">
    <source>
        <dbReference type="EMBL" id="MFC7201803.1"/>
    </source>
</evidence>
<protein>
    <submittedName>
        <fullName evidence="2">Uncharacterized protein</fullName>
    </submittedName>
</protein>
<dbReference type="Proteomes" id="UP001596447">
    <property type="component" value="Unassembled WGS sequence"/>
</dbReference>
<organism evidence="2 3">
    <name type="scientific">Halospeciosus flavus</name>
    <dbReference type="NCBI Taxonomy" id="3032283"/>
    <lineage>
        <taxon>Archaea</taxon>
        <taxon>Methanobacteriati</taxon>
        <taxon>Methanobacteriota</taxon>
        <taxon>Stenosarchaea group</taxon>
        <taxon>Halobacteria</taxon>
        <taxon>Halobacteriales</taxon>
        <taxon>Halobacteriaceae</taxon>
        <taxon>Halospeciosus</taxon>
    </lineage>
</organism>
<dbReference type="EMBL" id="JBHTAR010000012">
    <property type="protein sequence ID" value="MFC7201803.1"/>
    <property type="molecule type" value="Genomic_DNA"/>
</dbReference>
<reference evidence="3" key="2">
    <citation type="journal article" date="2019" name="Int. J. Syst. Evol. Microbiol.">
        <title>The Global Catalogue of Microorganisms (GCM) 10K type strain sequencing project: providing services to taxonomists for standard genome sequencing and annotation.</title>
        <authorList>
            <consortium name="The Broad Institute Genomics Platform"/>
            <consortium name="The Broad Institute Genome Sequencing Center for Infectious Disease"/>
            <person name="Wu L."/>
            <person name="Ma J."/>
        </authorList>
    </citation>
    <scope>NUCLEOTIDE SEQUENCE [LARGE SCALE GENOMIC DNA]</scope>
    <source>
        <strain evidence="3">XZGYJ-43</strain>
    </source>
</reference>
<keyword evidence="3" id="KW-1185">Reference proteome</keyword>
<accession>A0ABD5Z9S1</accession>
<name>A0ABD5Z9S1_9EURY</name>
<evidence type="ECO:0000313" key="3">
    <source>
        <dbReference type="Proteomes" id="UP001596447"/>
    </source>
</evidence>
<sequence>MTDTRVSASSDPLPDALMAHLVYPTARLVLRSPFHDLVSDELLLVSHTDAETGETRAEPVGYHESSRGADLVAFTDRGWATDLDTGESVTLTHRGDDVPATVEVVSDPRRVAKYLRAFLQREGLDAAPRVSLDIEGADVPSREELTAAVDDGGVVALLFDVQE</sequence>